<sequence>MKTLMLGMTLGCALLIPAMSAAAMEIGHHHDSCNVSLNYDVTLTPQQMVVGEKGKEYYRIEMDHLYVDGKEVPLNAEQKQLLNQYHQRMAQQMPEVVGVVSDALSMANEAVTTALTPLLGDETGAKLNDMMGKLHERISKVVYHNGDTYFIGATDDTIDKAFDEEFSKQVEDLVMQSMGSIMVNIGKSMMDGEGDFSERMDAFGEKMDKLGEAIDQKMDARSDAIDKRADALCENFQQLQVIEGQLRKSVPALSAYPLISGRP</sequence>
<protein>
    <submittedName>
        <fullName evidence="2">YggN family protein</fullName>
    </submittedName>
</protein>
<gene>
    <name evidence="2" type="ORF">KDN34_04270</name>
</gene>
<feature type="signal peptide" evidence="1">
    <location>
        <begin position="1"/>
        <end position="23"/>
    </location>
</feature>
<dbReference type="InterPro" id="IPR021307">
    <property type="entry name" value="DUF2884"/>
</dbReference>
<evidence type="ECO:0000313" key="3">
    <source>
        <dbReference type="Proteomes" id="UP000679575"/>
    </source>
</evidence>
<dbReference type="Proteomes" id="UP000679575">
    <property type="component" value="Chromosome"/>
</dbReference>
<evidence type="ECO:0000313" key="2">
    <source>
        <dbReference type="EMBL" id="QUN06673.1"/>
    </source>
</evidence>
<proteinExistence type="predicted"/>
<feature type="chain" id="PRO_5047113294" evidence="1">
    <location>
        <begin position="24"/>
        <end position="263"/>
    </location>
</feature>
<dbReference type="RefSeq" id="WP_212595684.1">
    <property type="nucleotide sequence ID" value="NZ_CP073587.1"/>
</dbReference>
<keyword evidence="3" id="KW-1185">Reference proteome</keyword>
<keyword evidence="1" id="KW-0732">Signal</keyword>
<organism evidence="2 3">
    <name type="scientific">Shewanella yunxiaonensis</name>
    <dbReference type="NCBI Taxonomy" id="2829809"/>
    <lineage>
        <taxon>Bacteria</taxon>
        <taxon>Pseudomonadati</taxon>
        <taxon>Pseudomonadota</taxon>
        <taxon>Gammaproteobacteria</taxon>
        <taxon>Alteromonadales</taxon>
        <taxon>Shewanellaceae</taxon>
        <taxon>Shewanella</taxon>
    </lineage>
</organism>
<dbReference type="EMBL" id="CP073587">
    <property type="protein sequence ID" value="QUN06673.1"/>
    <property type="molecule type" value="Genomic_DNA"/>
</dbReference>
<accession>A0ABX7YV83</accession>
<evidence type="ECO:0000256" key="1">
    <source>
        <dbReference type="SAM" id="SignalP"/>
    </source>
</evidence>
<reference evidence="2 3" key="1">
    <citation type="submission" date="2021-04" db="EMBL/GenBank/DDBJ databases">
        <title>Novel species identification of genus Shewanella.</title>
        <authorList>
            <person name="Liu G."/>
        </authorList>
    </citation>
    <scope>NUCLEOTIDE SEQUENCE [LARGE SCALE GENOMIC DNA]</scope>
    <source>
        <strain evidence="2 3">FJAT-54481</strain>
    </source>
</reference>
<name>A0ABX7YV83_9GAMM</name>
<dbReference type="Pfam" id="PF11101">
    <property type="entry name" value="DUF2884"/>
    <property type="match status" value="1"/>
</dbReference>